<proteinExistence type="inferred from homology"/>
<comment type="function">
    <text evidence="15">Catalyzes the ATP-dependent phosphorylation of the 3-deoxy-D-manno-octulosonic acid (Kdo) residue in Kdo-lipid IV(A) at the 4-OH position.</text>
</comment>
<dbReference type="Pfam" id="PF06293">
    <property type="entry name" value="Kdo"/>
    <property type="match status" value="1"/>
</dbReference>
<evidence type="ECO:0000256" key="7">
    <source>
        <dbReference type="ARBA" id="ARBA00022679"/>
    </source>
</evidence>
<evidence type="ECO:0000256" key="10">
    <source>
        <dbReference type="ARBA" id="ARBA00022840"/>
    </source>
</evidence>
<keyword evidence="11 15" id="KW-0448">Lipopolysaccharide biosynthesis</keyword>
<reference evidence="17" key="1">
    <citation type="submission" date="2016-07" db="EMBL/GenBank/DDBJ databases">
        <title>Nontailed viruses are major unrecognized killers of bacteria in the ocean.</title>
        <authorList>
            <person name="Kauffman K."/>
            <person name="Hussain F."/>
            <person name="Yang J."/>
            <person name="Arevalo P."/>
            <person name="Brown J."/>
            <person name="Cutler M."/>
            <person name="Kelly L."/>
            <person name="Polz M.F."/>
        </authorList>
    </citation>
    <scope>NUCLEOTIDE SEQUENCE [LARGE SCALE GENOMIC DNA]</scope>
    <source>
        <strain evidence="17">10N.286.54.F3</strain>
    </source>
</reference>
<gene>
    <name evidence="15" type="primary">kdkA</name>
    <name evidence="16" type="ORF">BCV19_13995</name>
</gene>
<evidence type="ECO:0000256" key="4">
    <source>
        <dbReference type="ARBA" id="ARBA00011988"/>
    </source>
</evidence>
<dbReference type="UniPathway" id="UPA00958"/>
<accession>A0A2N7CBI8</accession>
<evidence type="ECO:0000256" key="5">
    <source>
        <dbReference type="ARBA" id="ARBA00022475"/>
    </source>
</evidence>
<evidence type="ECO:0000256" key="15">
    <source>
        <dbReference type="HAMAP-Rule" id="MF_00521"/>
    </source>
</evidence>
<keyword evidence="8 15" id="KW-0547">Nucleotide-binding</keyword>
<comment type="subcellular location">
    <subcellularLocation>
        <location evidence="1 15">Cell inner membrane</location>
        <topology evidence="1 15">Peripheral membrane protein</topology>
        <orientation evidence="1 15">Cytoplasmic side</orientation>
    </subcellularLocation>
</comment>
<feature type="active site" evidence="15">
    <location>
        <position position="166"/>
    </location>
</feature>
<evidence type="ECO:0000256" key="2">
    <source>
        <dbReference type="ARBA" id="ARBA00004713"/>
    </source>
</evidence>
<evidence type="ECO:0000256" key="12">
    <source>
        <dbReference type="ARBA" id="ARBA00023136"/>
    </source>
</evidence>
<evidence type="ECO:0000256" key="8">
    <source>
        <dbReference type="ARBA" id="ARBA00022741"/>
    </source>
</evidence>
<evidence type="ECO:0000256" key="13">
    <source>
        <dbReference type="ARBA" id="ARBA00029511"/>
    </source>
</evidence>
<dbReference type="SUPFAM" id="SSF56112">
    <property type="entry name" value="Protein kinase-like (PK-like)"/>
    <property type="match status" value="1"/>
</dbReference>
<keyword evidence="12 15" id="KW-0472">Membrane</keyword>
<sequence length="237" mass="27248">MKTIQSNNSVIWFDDQLLEHPPEQIFDIRYWQAQNRVIGSATGRGTTWFVDTGRLPAAFRHYRRGGLFGKVVQDSYWFSDWEKTRSFMEMMLLSELIEAGVNVPKPIAARAVKSGTTYRADLLSEKVADATDLVDILSGKSISADLYRKVGHQIAIMHQAGVNHTDLNIHNILIDKCEDVWLIDFDKCGYGKGSSWKQSNLDRLKRSFVKELNKRQIHWQEEDFNILLEGYNGYSTK</sequence>
<keyword evidence="7 15" id="KW-0808">Transferase</keyword>
<evidence type="ECO:0000256" key="11">
    <source>
        <dbReference type="ARBA" id="ARBA00022985"/>
    </source>
</evidence>
<dbReference type="GO" id="GO:0009244">
    <property type="term" value="P:lipopolysaccharide core region biosynthetic process"/>
    <property type="evidence" value="ECO:0007669"/>
    <property type="project" value="UniProtKB-UniRule"/>
</dbReference>
<evidence type="ECO:0000256" key="9">
    <source>
        <dbReference type="ARBA" id="ARBA00022777"/>
    </source>
</evidence>
<dbReference type="EMBL" id="MCSW01000195">
    <property type="protein sequence ID" value="PMF19154.1"/>
    <property type="molecule type" value="Genomic_DNA"/>
</dbReference>
<evidence type="ECO:0000256" key="3">
    <source>
        <dbReference type="ARBA" id="ARBA00010327"/>
    </source>
</evidence>
<evidence type="ECO:0000256" key="6">
    <source>
        <dbReference type="ARBA" id="ARBA00022519"/>
    </source>
</evidence>
<keyword evidence="10 15" id="KW-0067">ATP-binding</keyword>
<dbReference type="NCBIfam" id="NF002475">
    <property type="entry name" value="PRK01723.1"/>
    <property type="match status" value="1"/>
</dbReference>
<dbReference type="GO" id="GO:0005886">
    <property type="term" value="C:plasma membrane"/>
    <property type="evidence" value="ECO:0007669"/>
    <property type="project" value="UniProtKB-SubCell"/>
</dbReference>
<dbReference type="GO" id="GO:0005524">
    <property type="term" value="F:ATP binding"/>
    <property type="evidence" value="ECO:0007669"/>
    <property type="project" value="UniProtKB-UniRule"/>
</dbReference>
<comment type="pathway">
    <text evidence="2 15">Bacterial outer membrane biogenesis; LPS core biosynthesis.</text>
</comment>
<name>A0A2N7CBI8_VIBSP</name>
<comment type="catalytic activity">
    <reaction evidence="14 15">
        <text>an alpha-Kdo-(2-&gt;6)-lipid IVA + ATP = a 4-O-phospho-alpha-Kdo-(2-&gt;6)-lipid IVA + ADP + H(+)</text>
        <dbReference type="Rhea" id="RHEA:74271"/>
        <dbReference type="ChEBI" id="CHEBI:15378"/>
        <dbReference type="ChEBI" id="CHEBI:30616"/>
        <dbReference type="ChEBI" id="CHEBI:176428"/>
        <dbReference type="ChEBI" id="CHEBI:193140"/>
        <dbReference type="ChEBI" id="CHEBI:456216"/>
        <dbReference type="EC" id="2.7.1.166"/>
    </reaction>
</comment>
<evidence type="ECO:0000313" key="16">
    <source>
        <dbReference type="EMBL" id="PMF19154.1"/>
    </source>
</evidence>
<keyword evidence="5 15" id="KW-1003">Cell membrane</keyword>
<organism evidence="16 17">
    <name type="scientific">Vibrio splendidus</name>
    <dbReference type="NCBI Taxonomy" id="29497"/>
    <lineage>
        <taxon>Bacteria</taxon>
        <taxon>Pseudomonadati</taxon>
        <taxon>Pseudomonadota</taxon>
        <taxon>Gammaproteobacteria</taxon>
        <taxon>Vibrionales</taxon>
        <taxon>Vibrionaceae</taxon>
        <taxon>Vibrio</taxon>
    </lineage>
</organism>
<protein>
    <recommendedName>
        <fullName evidence="13 15">3-deoxy-D-manno-octulosonic acid kinase</fullName>
        <shortName evidence="15">Kdo kinase</shortName>
        <ecNumber evidence="4 15">2.7.1.166</ecNumber>
    </recommendedName>
</protein>
<evidence type="ECO:0000256" key="1">
    <source>
        <dbReference type="ARBA" id="ARBA00004515"/>
    </source>
</evidence>
<dbReference type="RefSeq" id="WP_102482950.1">
    <property type="nucleotide sequence ID" value="NZ_MCSW01000195.1"/>
</dbReference>
<dbReference type="Gene3D" id="1.10.510.10">
    <property type="entry name" value="Transferase(Phosphotransferase) domain 1"/>
    <property type="match status" value="1"/>
</dbReference>
<evidence type="ECO:0000256" key="14">
    <source>
        <dbReference type="ARBA" id="ARBA00034417"/>
    </source>
</evidence>
<dbReference type="GO" id="GO:0016773">
    <property type="term" value="F:phosphotransferase activity, alcohol group as acceptor"/>
    <property type="evidence" value="ECO:0007669"/>
    <property type="project" value="UniProtKB-UniRule"/>
</dbReference>
<dbReference type="AlphaFoldDB" id="A0A2N7CBI8"/>
<comment type="caution">
    <text evidence="16">The sequence shown here is derived from an EMBL/GenBank/DDBJ whole genome shotgun (WGS) entry which is preliminary data.</text>
</comment>
<dbReference type="GO" id="GO:0016301">
    <property type="term" value="F:kinase activity"/>
    <property type="evidence" value="ECO:0007669"/>
    <property type="project" value="UniProtKB-KW"/>
</dbReference>
<dbReference type="InterPro" id="IPR011009">
    <property type="entry name" value="Kinase-like_dom_sf"/>
</dbReference>
<evidence type="ECO:0000313" key="17">
    <source>
        <dbReference type="Proteomes" id="UP000235405"/>
    </source>
</evidence>
<comment type="similarity">
    <text evidence="3 15">Belongs to the protein kinase superfamily. KdkA/RfaP family.</text>
</comment>
<dbReference type="InterPro" id="IPR022826">
    <property type="entry name" value="KDO_kinase"/>
</dbReference>
<dbReference type="EC" id="2.7.1.166" evidence="4 15"/>
<dbReference type="Proteomes" id="UP000235405">
    <property type="component" value="Unassembled WGS sequence"/>
</dbReference>
<keyword evidence="9 15" id="KW-0418">Kinase</keyword>
<dbReference type="HAMAP" id="MF_00521">
    <property type="entry name" value="KDO_kinase"/>
    <property type="match status" value="1"/>
</dbReference>
<keyword evidence="6 15" id="KW-0997">Cell inner membrane</keyword>